<dbReference type="AlphaFoldDB" id="A0AAJ2JXT0"/>
<feature type="compositionally biased region" description="Basic and acidic residues" evidence="1">
    <location>
        <begin position="21"/>
        <end position="35"/>
    </location>
</feature>
<dbReference type="RefSeq" id="WP_174808331.1">
    <property type="nucleotide sequence ID" value="NZ_JAVYAA010000003.1"/>
</dbReference>
<evidence type="ECO:0000256" key="1">
    <source>
        <dbReference type="SAM" id="MobiDB-lite"/>
    </source>
</evidence>
<name>A0AAJ2JXT0_9BACL</name>
<protein>
    <submittedName>
        <fullName evidence="2">Uncharacterized protein</fullName>
    </submittedName>
</protein>
<accession>A0AAJ2JXT0</accession>
<sequence length="48" mass="5764">MSAYSHRDEPLRLDARYHKDNTSWGDIRDDKEYGTKDSVTLENRHREV</sequence>
<keyword evidence="3" id="KW-1185">Reference proteome</keyword>
<comment type="caution">
    <text evidence="2">The sequence shown here is derived from an EMBL/GenBank/DDBJ whole genome shotgun (WGS) entry which is preliminary data.</text>
</comment>
<evidence type="ECO:0000313" key="3">
    <source>
        <dbReference type="Proteomes" id="UP001250538"/>
    </source>
</evidence>
<evidence type="ECO:0000313" key="2">
    <source>
        <dbReference type="EMBL" id="MDT8977719.1"/>
    </source>
</evidence>
<dbReference type="EMBL" id="JAVYAA010000003">
    <property type="protein sequence ID" value="MDT8977719.1"/>
    <property type="molecule type" value="Genomic_DNA"/>
</dbReference>
<proteinExistence type="predicted"/>
<gene>
    <name evidence="2" type="ORF">RQP50_15885</name>
</gene>
<feature type="region of interest" description="Disordered" evidence="1">
    <location>
        <begin position="21"/>
        <end position="48"/>
    </location>
</feature>
<reference evidence="3" key="1">
    <citation type="submission" date="2023-09" db="EMBL/GenBank/DDBJ databases">
        <title>Paenibacillus sp. chi10 Genome sequencing and assembly.</title>
        <authorList>
            <person name="Kim I."/>
        </authorList>
    </citation>
    <scope>NUCLEOTIDE SEQUENCE [LARGE SCALE GENOMIC DNA]</scope>
    <source>
        <strain evidence="3">chi10</strain>
    </source>
</reference>
<organism evidence="2 3">
    <name type="scientific">Paenibacillus suaedae</name>
    <dbReference type="NCBI Taxonomy" id="3077233"/>
    <lineage>
        <taxon>Bacteria</taxon>
        <taxon>Bacillati</taxon>
        <taxon>Bacillota</taxon>
        <taxon>Bacilli</taxon>
        <taxon>Bacillales</taxon>
        <taxon>Paenibacillaceae</taxon>
        <taxon>Paenibacillus</taxon>
    </lineage>
</organism>
<dbReference type="Proteomes" id="UP001250538">
    <property type="component" value="Unassembled WGS sequence"/>
</dbReference>